<dbReference type="GO" id="GO:0005737">
    <property type="term" value="C:cytoplasm"/>
    <property type="evidence" value="ECO:0007669"/>
    <property type="project" value="TreeGrafter"/>
</dbReference>
<feature type="coiled-coil region" evidence="2">
    <location>
        <begin position="230"/>
        <end position="264"/>
    </location>
</feature>
<evidence type="ECO:0000256" key="2">
    <source>
        <dbReference type="SAM" id="Coils"/>
    </source>
</evidence>
<reference evidence="5" key="1">
    <citation type="submission" date="2014-09" db="EMBL/GenBank/DDBJ databases">
        <authorList>
            <person name="Sharma Rahul"/>
            <person name="Thines Marco"/>
        </authorList>
    </citation>
    <scope>NUCLEOTIDE SEQUENCE [LARGE SCALE GENOMIC DNA]</scope>
</reference>
<organism evidence="4 5">
    <name type="scientific">Plasmopara halstedii</name>
    <name type="common">Downy mildew of sunflower</name>
    <dbReference type="NCBI Taxonomy" id="4781"/>
    <lineage>
        <taxon>Eukaryota</taxon>
        <taxon>Sar</taxon>
        <taxon>Stramenopiles</taxon>
        <taxon>Oomycota</taxon>
        <taxon>Peronosporomycetes</taxon>
        <taxon>Peronosporales</taxon>
        <taxon>Peronosporaceae</taxon>
        <taxon>Plasmopara</taxon>
    </lineage>
</organism>
<dbReference type="AlphaFoldDB" id="A0A0P1AYL9"/>
<dbReference type="Pfam" id="PF15739">
    <property type="entry name" value="TSNAXIP1_N"/>
    <property type="match status" value="1"/>
</dbReference>
<proteinExistence type="predicted"/>
<keyword evidence="5" id="KW-1185">Reference proteome</keyword>
<dbReference type="OMA" id="EWGYNLH"/>
<dbReference type="RefSeq" id="XP_024583064.1">
    <property type="nucleotide sequence ID" value="XM_024717580.1"/>
</dbReference>
<dbReference type="GeneID" id="36398355"/>
<evidence type="ECO:0000259" key="3">
    <source>
        <dbReference type="Pfam" id="PF15739"/>
    </source>
</evidence>
<sequence>MNFVPIGLLTPSPRRPTQFKCPAKPILTLPPLPPTLNEVANVSNKDGTHIETSYITPLHAENSHHIVSWPQPSDSYTKHGLLDSTGDLELNSPISPKVQKLYNRTRLIDDTRPRPTLLQELSKFLDTELQTENGQTSHRPTLQRLQVVREVFNRLIENFSVYAPVLTRIRDEYENAVEYLHAQSLKVPGMQTRLQSVETHYLQQLSTSNAEAKVLSVSLKRRLTETQALLAASAAENARLHSELKREQDNLAKAECKLVGLQRSTSVLVNSVRRHEENLRMDQEQSFEDSKAFEKLTTRYSHVCDEVAELRRTVATFEEQRNREQVAADKKTIGLLSTELQELSETLKTAIESSKAPKSSHTDDISKQALLNAAFIKGMKGFGLEMELPHLLNEMSIESGSVDDVAALITFKLRQVQQQHYALLNTRTEAGGLLNDPMVFLTEPPELLTLSEVMAQQFVGRDFIACRELGINIPTFLQYDGIVRNLYYSRAKIEQMIEQVWNQYNEQARFIDSGQSTSAIANFPLSSETSLLTVALDRFLQRARDHRADQVELAYNFLSGVERFRTRSSVCRLFHLVYCQELSVEARSDQSRELAALHDALVTVDQDRHSSTILADSSSVTCPPPGQVSLADLVQALRQTFPWKSDAALSQLHRATIVDLRGQLHVDYTTLIAQESFLNQIKPEFGLRQLAESLKMQRLDDLLTFQHHVHDQIRRGGSQSTELVSEDCRTQLISLHDFRVCLQAADSAMPESEITQILVKVSGLNAQALFTHDNMMLDKNQVLKRLKMLLLRPSGKL</sequence>
<name>A0A0P1AYL9_PLAHL</name>
<dbReference type="STRING" id="4781.A0A0P1AYL9"/>
<dbReference type="PANTHER" id="PTHR16306">
    <property type="entry name" value="TRANSLIN-ASSOCIATED FACTOR X-INTERACTING PROTEIN 1"/>
    <property type="match status" value="1"/>
</dbReference>
<dbReference type="OrthoDB" id="261426at2759"/>
<dbReference type="EMBL" id="CCYD01002157">
    <property type="protein sequence ID" value="CEG46695.1"/>
    <property type="molecule type" value="Genomic_DNA"/>
</dbReference>
<feature type="domain" description="Translin-associated factor X-interacting protein 1 N-terminal" evidence="3">
    <location>
        <begin position="123"/>
        <end position="205"/>
    </location>
</feature>
<evidence type="ECO:0000313" key="5">
    <source>
        <dbReference type="Proteomes" id="UP000054928"/>
    </source>
</evidence>
<dbReference type="InterPro" id="IPR032755">
    <property type="entry name" value="TSNAXIP1_N"/>
</dbReference>
<protein>
    <recommendedName>
        <fullName evidence="3">Translin-associated factor X-interacting protein 1 N-terminal domain-containing protein</fullName>
    </recommendedName>
</protein>
<dbReference type="Proteomes" id="UP000054928">
    <property type="component" value="Unassembled WGS sequence"/>
</dbReference>
<evidence type="ECO:0000256" key="1">
    <source>
        <dbReference type="ARBA" id="ARBA00023054"/>
    </source>
</evidence>
<evidence type="ECO:0000313" key="4">
    <source>
        <dbReference type="EMBL" id="CEG46695.1"/>
    </source>
</evidence>
<accession>A0A0P1AYL9</accession>
<keyword evidence="1 2" id="KW-0175">Coiled coil</keyword>
<dbReference type="PANTHER" id="PTHR16306:SF0">
    <property type="entry name" value="TRANSLIN-ASSOCIATED FACTOR X-INTERACTING PROTEIN 1"/>
    <property type="match status" value="1"/>
</dbReference>